<dbReference type="RefSeq" id="WP_245745276.1">
    <property type="nucleotide sequence ID" value="NZ_FNZA01000004.1"/>
</dbReference>
<keyword evidence="1 3" id="KW-0732">Signal</keyword>
<name>A0A1H6WMR6_9DEIO</name>
<dbReference type="STRING" id="856736.SAMN04488058_104106"/>
<dbReference type="InterPro" id="IPR004843">
    <property type="entry name" value="Calcineurin-like_PHP"/>
</dbReference>
<proteinExistence type="predicted"/>
<protein>
    <submittedName>
        <fullName evidence="5">Calcineurin-like phosphoesterase</fullName>
    </submittedName>
</protein>
<accession>A0A1H6WMR6</accession>
<keyword evidence="2" id="KW-0378">Hydrolase</keyword>
<evidence type="ECO:0000256" key="3">
    <source>
        <dbReference type="SAM" id="SignalP"/>
    </source>
</evidence>
<sequence>MPRLLLRWLLGLPLMLAAPAPAAQPGAAALPGVVAQAPSPLSQFPVARPLQGEVRRLRVIVMGDQGTGGSRQQRVAQAMRTLCAARGCDLGVGTGDNFYPAAPTTPRSALFAQRFAALYGPLGFPFLMVAGNHDHSGPTPGDGRDPGGAEAQVAYARLNAQWVMPGRTYRAPVGNLAEFFAVDTAPLAAAAAPLRPGDRPGGARDLAQRTWLGAALAQSSARWKVVIGHHPLFSNGQHGDAGQYDGSAHPLRRGDAVRQLYRVACGRAELLLSGHDHNLQWFAPQPECPATSSVVSGAAGQADSHHPGRRAAGAEVYGELGFFYLTFTPEALTAELYTVTDDGQPVRRGPSLALSSP</sequence>
<gene>
    <name evidence="5" type="ORF">SAMN04488058_104106</name>
</gene>
<keyword evidence="6" id="KW-1185">Reference proteome</keyword>
<evidence type="ECO:0000256" key="2">
    <source>
        <dbReference type="ARBA" id="ARBA00022801"/>
    </source>
</evidence>
<dbReference type="InterPro" id="IPR029052">
    <property type="entry name" value="Metallo-depent_PP-like"/>
</dbReference>
<dbReference type="InterPro" id="IPR051558">
    <property type="entry name" value="Metallophosphoesterase_PAP"/>
</dbReference>
<dbReference type="Proteomes" id="UP000199223">
    <property type="component" value="Unassembled WGS sequence"/>
</dbReference>
<evidence type="ECO:0000256" key="1">
    <source>
        <dbReference type="ARBA" id="ARBA00022729"/>
    </source>
</evidence>
<feature type="chain" id="PRO_5011513805" evidence="3">
    <location>
        <begin position="23"/>
        <end position="357"/>
    </location>
</feature>
<dbReference type="Gene3D" id="3.60.21.10">
    <property type="match status" value="1"/>
</dbReference>
<reference evidence="6" key="1">
    <citation type="submission" date="2016-10" db="EMBL/GenBank/DDBJ databases">
        <authorList>
            <person name="Varghese N."/>
            <person name="Submissions S."/>
        </authorList>
    </citation>
    <scope>NUCLEOTIDE SEQUENCE [LARGE SCALE GENOMIC DNA]</scope>
    <source>
        <strain evidence="6">CGMCC 1.10218</strain>
    </source>
</reference>
<evidence type="ECO:0000313" key="5">
    <source>
        <dbReference type="EMBL" id="SEJ13762.1"/>
    </source>
</evidence>
<organism evidence="5 6">
    <name type="scientific">Deinococcus reticulitermitis</name>
    <dbReference type="NCBI Taxonomy" id="856736"/>
    <lineage>
        <taxon>Bacteria</taxon>
        <taxon>Thermotogati</taxon>
        <taxon>Deinococcota</taxon>
        <taxon>Deinococci</taxon>
        <taxon>Deinococcales</taxon>
        <taxon>Deinococcaceae</taxon>
        <taxon>Deinococcus</taxon>
    </lineage>
</organism>
<dbReference type="EMBL" id="FNZA01000004">
    <property type="protein sequence ID" value="SEJ13762.1"/>
    <property type="molecule type" value="Genomic_DNA"/>
</dbReference>
<feature type="signal peptide" evidence="3">
    <location>
        <begin position="1"/>
        <end position="22"/>
    </location>
</feature>
<evidence type="ECO:0000259" key="4">
    <source>
        <dbReference type="Pfam" id="PF00149"/>
    </source>
</evidence>
<dbReference type="SUPFAM" id="SSF56300">
    <property type="entry name" value="Metallo-dependent phosphatases"/>
    <property type="match status" value="1"/>
</dbReference>
<dbReference type="PANTHER" id="PTHR10161:SF14">
    <property type="entry name" value="TARTRATE-RESISTANT ACID PHOSPHATASE TYPE 5"/>
    <property type="match status" value="1"/>
</dbReference>
<dbReference type="Pfam" id="PF00149">
    <property type="entry name" value="Metallophos"/>
    <property type="match status" value="1"/>
</dbReference>
<dbReference type="GO" id="GO:0016787">
    <property type="term" value="F:hydrolase activity"/>
    <property type="evidence" value="ECO:0007669"/>
    <property type="project" value="UniProtKB-KW"/>
</dbReference>
<feature type="domain" description="Calcineurin-like phosphoesterase" evidence="4">
    <location>
        <begin position="57"/>
        <end position="278"/>
    </location>
</feature>
<dbReference type="AlphaFoldDB" id="A0A1H6WMR6"/>
<dbReference type="PANTHER" id="PTHR10161">
    <property type="entry name" value="TARTRATE-RESISTANT ACID PHOSPHATASE TYPE 5"/>
    <property type="match status" value="1"/>
</dbReference>
<evidence type="ECO:0000313" key="6">
    <source>
        <dbReference type="Proteomes" id="UP000199223"/>
    </source>
</evidence>